<name>A0AA51N6M5_9BACT</name>
<dbReference type="Gene3D" id="1.10.606.20">
    <property type="match status" value="1"/>
</dbReference>
<dbReference type="Pfam" id="PF01569">
    <property type="entry name" value="PAP2"/>
    <property type="match status" value="1"/>
</dbReference>
<dbReference type="PROSITE" id="PS51257">
    <property type="entry name" value="PROKAR_LIPOPROTEIN"/>
    <property type="match status" value="1"/>
</dbReference>
<reference evidence="2" key="1">
    <citation type="submission" date="2023-08" db="EMBL/GenBank/DDBJ databases">
        <title>Comparative genomics and taxonomic characterization of three novel marine species of genus Marivirga.</title>
        <authorList>
            <person name="Muhammad N."/>
            <person name="Kim S.-G."/>
        </authorList>
    </citation>
    <scope>NUCLEOTIDE SEQUENCE [LARGE SCALE GENOMIC DNA]</scope>
    <source>
        <strain evidence="2">ABR2-2</strain>
    </source>
</reference>
<evidence type="ECO:0000313" key="3">
    <source>
        <dbReference type="Proteomes" id="UP001244443"/>
    </source>
</evidence>
<keyword evidence="2" id="KW-0575">Peroxidase</keyword>
<dbReference type="EC" id="1.11.1.-" evidence="2"/>
<keyword evidence="3" id="KW-1185">Reference proteome</keyword>
<dbReference type="InterPro" id="IPR000326">
    <property type="entry name" value="PAP2/HPO"/>
</dbReference>
<dbReference type="RefSeq" id="WP_308356458.1">
    <property type="nucleotide sequence ID" value="NZ_CP129970.2"/>
</dbReference>
<evidence type="ECO:0000259" key="1">
    <source>
        <dbReference type="Pfam" id="PF01569"/>
    </source>
</evidence>
<protein>
    <submittedName>
        <fullName evidence="2">Vanadium-dependent haloperoxidase</fullName>
        <ecNumber evidence="2">1.11.1.-</ecNumber>
    </submittedName>
</protein>
<dbReference type="InterPro" id="IPR036938">
    <property type="entry name" value="PAP2/HPO_sf"/>
</dbReference>
<accession>A0AA51N6M5</accession>
<dbReference type="SUPFAM" id="SSF48317">
    <property type="entry name" value="Acid phosphatase/Vanadium-dependent haloperoxidase"/>
    <property type="match status" value="1"/>
</dbReference>
<dbReference type="InterPro" id="IPR052559">
    <property type="entry name" value="V-haloperoxidase"/>
</dbReference>
<evidence type="ECO:0000313" key="2">
    <source>
        <dbReference type="EMBL" id="WMN06580.1"/>
    </source>
</evidence>
<dbReference type="EMBL" id="CP129970">
    <property type="protein sequence ID" value="WMN06580.1"/>
    <property type="molecule type" value="Genomic_DNA"/>
</dbReference>
<gene>
    <name evidence="2" type="ORF">QYS48_32920</name>
</gene>
<keyword evidence="2" id="KW-0560">Oxidoreductase</keyword>
<dbReference type="GO" id="GO:0004601">
    <property type="term" value="F:peroxidase activity"/>
    <property type="evidence" value="ECO:0007669"/>
    <property type="project" value="UniProtKB-KW"/>
</dbReference>
<dbReference type="PANTHER" id="PTHR34599">
    <property type="entry name" value="PEROXIDASE-RELATED"/>
    <property type="match status" value="1"/>
</dbReference>
<dbReference type="CDD" id="cd03398">
    <property type="entry name" value="PAP2_haloperoxidase"/>
    <property type="match status" value="1"/>
</dbReference>
<dbReference type="PANTHER" id="PTHR34599:SF1">
    <property type="entry name" value="PHOSPHATIDIC ACID PHOSPHATASE TYPE 2_HALOPEROXIDASE DOMAIN-CONTAINING PROTEIN"/>
    <property type="match status" value="1"/>
</dbReference>
<sequence length="445" mass="50797">MKRIFLIFLISAGIIFSCSEKPHQKTKVEAADLHSLMQKVTDITVHDIFSPPVASRVYVYPSVATYEVLATNDSSYKSLGGQLNGLTPIPNYTNEEVNIDIASIYANYLTSKMLIFSEDMLEEWLAEWKLKLEERGLTEAEWEASIAYGKLVHEHIKAWANEDNYKETRTMAKHPLSDKPNHWEPTPPAYMAAIEPHWNKIRTFVLDSADQFVPQPPYQFSMEKGSPFYKEMMEVYEVVKNANSEEKEIASFWDCNPYVMNVTGHVMFATKKITPGGHWMGITKIAAKAHDSDLMESSYAYAKTTIALADAFIACWDEKYRSNLIRPETIINRRIDEDWTPTLQTPPFPEYTSGHSVISTAAANALTDVYGDNFHFVDSTEQKYGLPSREFDSFMEASREAAMSRLYGGIHYRKAIEEGIWQGQQVAQEIRKKITFRENNSIAIK</sequence>
<dbReference type="Proteomes" id="UP001244443">
    <property type="component" value="Chromosome"/>
</dbReference>
<dbReference type="AlphaFoldDB" id="A0AA51N6M5"/>
<proteinExistence type="predicted"/>
<organism evidence="2 3">
    <name type="scientific">Marivirga arenosa</name>
    <dbReference type="NCBI Taxonomy" id="3059076"/>
    <lineage>
        <taxon>Bacteria</taxon>
        <taxon>Pseudomonadati</taxon>
        <taxon>Bacteroidota</taxon>
        <taxon>Cytophagia</taxon>
        <taxon>Cytophagales</taxon>
        <taxon>Marivirgaceae</taxon>
        <taxon>Marivirga</taxon>
    </lineage>
</organism>
<feature type="domain" description="Phosphatidic acid phosphatase type 2/haloperoxidase" evidence="1">
    <location>
        <begin position="306"/>
        <end position="424"/>
    </location>
</feature>